<evidence type="ECO:0000313" key="2">
    <source>
        <dbReference type="Proteomes" id="UP000054018"/>
    </source>
</evidence>
<dbReference type="Proteomes" id="UP000054018">
    <property type="component" value="Unassembled WGS sequence"/>
</dbReference>
<organism evidence="1 2">
    <name type="scientific">Pisolithus microcarpus 441</name>
    <dbReference type="NCBI Taxonomy" id="765257"/>
    <lineage>
        <taxon>Eukaryota</taxon>
        <taxon>Fungi</taxon>
        <taxon>Dikarya</taxon>
        <taxon>Basidiomycota</taxon>
        <taxon>Agaricomycotina</taxon>
        <taxon>Agaricomycetes</taxon>
        <taxon>Agaricomycetidae</taxon>
        <taxon>Boletales</taxon>
        <taxon>Sclerodermatineae</taxon>
        <taxon>Pisolithaceae</taxon>
        <taxon>Pisolithus</taxon>
    </lineage>
</organism>
<gene>
    <name evidence="1" type="ORF">PISMIDRAFT_314049</name>
</gene>
<proteinExistence type="predicted"/>
<evidence type="ECO:0000313" key="1">
    <source>
        <dbReference type="EMBL" id="KIK30864.1"/>
    </source>
</evidence>
<dbReference type="HOGENOM" id="CLU_3033277_0_0_1"/>
<protein>
    <submittedName>
        <fullName evidence="1">Uncharacterized protein</fullName>
    </submittedName>
</protein>
<reference evidence="1 2" key="1">
    <citation type="submission" date="2014-04" db="EMBL/GenBank/DDBJ databases">
        <authorList>
            <consortium name="DOE Joint Genome Institute"/>
            <person name="Kuo A."/>
            <person name="Kohler A."/>
            <person name="Costa M.D."/>
            <person name="Nagy L.G."/>
            <person name="Floudas D."/>
            <person name="Copeland A."/>
            <person name="Barry K.W."/>
            <person name="Cichocki N."/>
            <person name="Veneault-Fourrey C."/>
            <person name="LaButti K."/>
            <person name="Lindquist E.A."/>
            <person name="Lipzen A."/>
            <person name="Lundell T."/>
            <person name="Morin E."/>
            <person name="Murat C."/>
            <person name="Sun H."/>
            <person name="Tunlid A."/>
            <person name="Henrissat B."/>
            <person name="Grigoriev I.V."/>
            <person name="Hibbett D.S."/>
            <person name="Martin F."/>
            <person name="Nordberg H.P."/>
            <person name="Cantor M.N."/>
            <person name="Hua S.X."/>
        </authorList>
    </citation>
    <scope>NUCLEOTIDE SEQUENCE [LARGE SCALE GENOMIC DNA]</scope>
    <source>
        <strain evidence="1 2">441</strain>
    </source>
</reference>
<sequence length="55" mass="6051">MGFLALIWFCHLQGHEIVMMWGNACYGSPVLGHVDVARAVMTSQLSTDPRSLACE</sequence>
<dbReference type="EMBL" id="KN833686">
    <property type="protein sequence ID" value="KIK30864.1"/>
    <property type="molecule type" value="Genomic_DNA"/>
</dbReference>
<reference evidence="2" key="2">
    <citation type="submission" date="2015-01" db="EMBL/GenBank/DDBJ databases">
        <title>Evolutionary Origins and Diversification of the Mycorrhizal Mutualists.</title>
        <authorList>
            <consortium name="DOE Joint Genome Institute"/>
            <consortium name="Mycorrhizal Genomics Consortium"/>
            <person name="Kohler A."/>
            <person name="Kuo A."/>
            <person name="Nagy L.G."/>
            <person name="Floudas D."/>
            <person name="Copeland A."/>
            <person name="Barry K.W."/>
            <person name="Cichocki N."/>
            <person name="Veneault-Fourrey C."/>
            <person name="LaButti K."/>
            <person name="Lindquist E.A."/>
            <person name="Lipzen A."/>
            <person name="Lundell T."/>
            <person name="Morin E."/>
            <person name="Murat C."/>
            <person name="Riley R."/>
            <person name="Ohm R."/>
            <person name="Sun H."/>
            <person name="Tunlid A."/>
            <person name="Henrissat B."/>
            <person name="Grigoriev I.V."/>
            <person name="Hibbett D.S."/>
            <person name="Martin F."/>
        </authorList>
    </citation>
    <scope>NUCLEOTIDE SEQUENCE [LARGE SCALE GENOMIC DNA]</scope>
    <source>
        <strain evidence="2">441</strain>
    </source>
</reference>
<name>A0A0C9ZXR9_9AGAM</name>
<keyword evidence="2" id="KW-1185">Reference proteome</keyword>
<accession>A0A0C9ZXR9</accession>
<dbReference type="AlphaFoldDB" id="A0A0C9ZXR9"/>